<feature type="binding site" evidence="17">
    <location>
        <position position="239"/>
    </location>
    <ligand>
        <name>Ca(2+)</name>
        <dbReference type="ChEBI" id="CHEBI:29108"/>
        <label>2</label>
    </ligand>
</feature>
<keyword evidence="9 20" id="KW-0732">Signal</keyword>
<dbReference type="Pfam" id="PF00141">
    <property type="entry name" value="peroxidase"/>
    <property type="match status" value="1"/>
</dbReference>
<comment type="cofactor">
    <cofactor evidence="17 20">
        <name>heme b</name>
        <dbReference type="ChEBI" id="CHEBI:60344"/>
    </cofactor>
    <text evidence="17 20">Binds 1 heme b (iron(II)-protoporphyrin IX) group per subunit.</text>
</comment>
<evidence type="ECO:0000256" key="14">
    <source>
        <dbReference type="ARBA" id="ARBA00023324"/>
    </source>
</evidence>
<evidence type="ECO:0000256" key="4">
    <source>
        <dbReference type="ARBA" id="ARBA00012313"/>
    </source>
</evidence>
<evidence type="ECO:0000256" key="20">
    <source>
        <dbReference type="RuleBase" id="RU362060"/>
    </source>
</evidence>
<dbReference type="EMBL" id="JAKOGI010001735">
    <property type="protein sequence ID" value="KAJ8424217.1"/>
    <property type="molecule type" value="Genomic_DNA"/>
</dbReference>
<name>A0A9Q1JGP9_9CARY</name>
<feature type="binding site" evidence="17">
    <location>
        <position position="244"/>
    </location>
    <ligand>
        <name>Ca(2+)</name>
        <dbReference type="ChEBI" id="CHEBI:29108"/>
        <label>2</label>
    </ligand>
</feature>
<dbReference type="PROSITE" id="PS00435">
    <property type="entry name" value="PEROXIDASE_1"/>
    <property type="match status" value="1"/>
</dbReference>
<keyword evidence="8 17" id="KW-0479">Metal-binding</keyword>
<evidence type="ECO:0000256" key="17">
    <source>
        <dbReference type="PIRSR" id="PIRSR600823-3"/>
    </source>
</evidence>
<dbReference type="GO" id="GO:0140825">
    <property type="term" value="F:lactoperoxidase activity"/>
    <property type="evidence" value="ECO:0007669"/>
    <property type="project" value="UniProtKB-EC"/>
</dbReference>
<evidence type="ECO:0000256" key="7">
    <source>
        <dbReference type="ARBA" id="ARBA00022617"/>
    </source>
</evidence>
<keyword evidence="23" id="KW-1185">Reference proteome</keyword>
<dbReference type="OrthoDB" id="2113341at2759"/>
<dbReference type="InterPro" id="IPR019794">
    <property type="entry name" value="Peroxidases_AS"/>
</dbReference>
<dbReference type="FunFam" id="1.10.520.10:FF:000001">
    <property type="entry name" value="Peroxidase"/>
    <property type="match status" value="1"/>
</dbReference>
<keyword evidence="5 20" id="KW-0964">Secreted</keyword>
<evidence type="ECO:0000256" key="9">
    <source>
        <dbReference type="ARBA" id="ARBA00022729"/>
    </source>
</evidence>
<feature type="signal peptide" evidence="20">
    <location>
        <begin position="1"/>
        <end position="19"/>
    </location>
</feature>
<evidence type="ECO:0000256" key="2">
    <source>
        <dbReference type="ARBA" id="ARBA00002322"/>
    </source>
</evidence>
<evidence type="ECO:0000256" key="8">
    <source>
        <dbReference type="ARBA" id="ARBA00022723"/>
    </source>
</evidence>
<evidence type="ECO:0000256" key="10">
    <source>
        <dbReference type="ARBA" id="ARBA00022837"/>
    </source>
</evidence>
<dbReference type="GO" id="GO:0042744">
    <property type="term" value="P:hydrogen peroxide catabolic process"/>
    <property type="evidence" value="ECO:0007669"/>
    <property type="project" value="UniProtKB-KW"/>
</dbReference>
<feature type="binding site" evidence="16">
    <location>
        <position position="154"/>
    </location>
    <ligand>
        <name>substrate</name>
    </ligand>
</feature>
<keyword evidence="12 17" id="KW-0408">Iron</keyword>
<feature type="disulfide bond" evidence="19">
    <location>
        <begin position="29"/>
        <end position="108"/>
    </location>
</feature>
<dbReference type="PROSITE" id="PS00436">
    <property type="entry name" value="PEROXIDASE_2"/>
    <property type="match status" value="1"/>
</dbReference>
<keyword evidence="14 20" id="KW-0376">Hydrogen peroxide</keyword>
<dbReference type="PRINTS" id="PR00458">
    <property type="entry name" value="PEROXIDASE"/>
</dbReference>
<comment type="catalytic activity">
    <reaction evidence="1 20">
        <text>2 a phenolic donor + H2O2 = 2 a phenolic radical donor + 2 H2O</text>
        <dbReference type="Rhea" id="RHEA:56136"/>
        <dbReference type="ChEBI" id="CHEBI:15377"/>
        <dbReference type="ChEBI" id="CHEBI:16240"/>
        <dbReference type="ChEBI" id="CHEBI:139520"/>
        <dbReference type="ChEBI" id="CHEBI:139521"/>
        <dbReference type="EC" id="1.11.1.7"/>
    </reaction>
</comment>
<dbReference type="GO" id="GO:0005576">
    <property type="term" value="C:extracellular region"/>
    <property type="evidence" value="ECO:0007669"/>
    <property type="project" value="UniProtKB-SubCell"/>
</dbReference>
<feature type="binding site" evidence="17">
    <location>
        <position position="68"/>
    </location>
    <ligand>
        <name>Ca(2+)</name>
        <dbReference type="ChEBI" id="CHEBI:29108"/>
        <label>1</label>
    </ligand>
</feature>
<evidence type="ECO:0000313" key="22">
    <source>
        <dbReference type="EMBL" id="KAJ8424217.1"/>
    </source>
</evidence>
<dbReference type="Proteomes" id="UP001153076">
    <property type="component" value="Unassembled WGS sequence"/>
</dbReference>
<comment type="subcellular location">
    <subcellularLocation>
        <location evidence="20">Secreted</location>
    </subcellularLocation>
</comment>
<feature type="binding site" description="axial binding residue" evidence="17">
    <location>
        <position position="184"/>
    </location>
    <ligand>
        <name>heme b</name>
        <dbReference type="ChEBI" id="CHEBI:60344"/>
    </ligand>
    <ligandPart>
        <name>Fe</name>
        <dbReference type="ChEBI" id="CHEBI:18248"/>
    </ligandPart>
</feature>
<comment type="function">
    <text evidence="2">Removal of H(2)O(2), oxidation of toxic reductants, biosynthesis and degradation of lignin, suberization, auxin catabolism, response to environmental stresses such as wounding, pathogen attack and oxidative stress. These functions might be dependent on each isozyme/isoform in each plant tissue.</text>
</comment>
<evidence type="ECO:0000256" key="5">
    <source>
        <dbReference type="ARBA" id="ARBA00022525"/>
    </source>
</evidence>
<dbReference type="Gene3D" id="1.10.420.10">
    <property type="entry name" value="Peroxidase, domain 2"/>
    <property type="match status" value="1"/>
</dbReference>
<dbReference type="CDD" id="cd00693">
    <property type="entry name" value="secretory_peroxidase"/>
    <property type="match status" value="1"/>
</dbReference>
<evidence type="ECO:0000256" key="3">
    <source>
        <dbReference type="ARBA" id="ARBA00006873"/>
    </source>
</evidence>
<dbReference type="GO" id="GO:0020037">
    <property type="term" value="F:heme binding"/>
    <property type="evidence" value="ECO:0007669"/>
    <property type="project" value="UniProtKB-UniRule"/>
</dbReference>
<comment type="similarity">
    <text evidence="3">Belongs to the peroxidase family. Ascorbate peroxidase subfamily.</text>
</comment>
<feature type="binding site" evidence="17">
    <location>
        <position position="66"/>
    </location>
    <ligand>
        <name>Ca(2+)</name>
        <dbReference type="ChEBI" id="CHEBI:29108"/>
        <label>1</label>
    </ligand>
</feature>
<proteinExistence type="inferred from homology"/>
<dbReference type="InterPro" id="IPR002016">
    <property type="entry name" value="Haem_peroxidase"/>
</dbReference>
<feature type="disulfide bond" evidence="19">
    <location>
        <begin position="114"/>
        <end position="313"/>
    </location>
</feature>
<feature type="binding site" evidence="17">
    <location>
        <position position="185"/>
    </location>
    <ligand>
        <name>Ca(2+)</name>
        <dbReference type="ChEBI" id="CHEBI:29108"/>
        <label>2</label>
    </ligand>
</feature>
<comment type="similarity">
    <text evidence="20">Belongs to the peroxidase family. Classical plant (class III) peroxidase subfamily.</text>
</comment>
<dbReference type="PROSITE" id="PS50873">
    <property type="entry name" value="PEROXIDASE_4"/>
    <property type="match status" value="1"/>
</dbReference>
<dbReference type="EC" id="1.11.1.7" evidence="4 20"/>
<keyword evidence="6 20" id="KW-0575">Peroxidase</keyword>
<feature type="disulfide bond" evidence="19">
    <location>
        <begin position="62"/>
        <end position="67"/>
    </location>
</feature>
<evidence type="ECO:0000256" key="13">
    <source>
        <dbReference type="ARBA" id="ARBA00023157"/>
    </source>
</evidence>
<feature type="binding site" evidence="17">
    <location>
        <position position="70"/>
    </location>
    <ligand>
        <name>Ca(2+)</name>
        <dbReference type="ChEBI" id="CHEBI:29108"/>
        <label>1</label>
    </ligand>
</feature>
<dbReference type="InterPro" id="IPR000823">
    <property type="entry name" value="Peroxidase_pln"/>
</dbReference>
<feature type="domain" description="Plant heme peroxidase family profile" evidence="21">
    <location>
        <begin position="19"/>
        <end position="317"/>
    </location>
</feature>
<dbReference type="InterPro" id="IPR033905">
    <property type="entry name" value="Secretory_peroxidase"/>
</dbReference>
<gene>
    <name evidence="22" type="ORF">Cgig2_011628</name>
</gene>
<comment type="caution">
    <text evidence="22">The sequence shown here is derived from an EMBL/GenBank/DDBJ whole genome shotgun (WGS) entry which is preliminary data.</text>
</comment>
<evidence type="ECO:0000256" key="19">
    <source>
        <dbReference type="PIRSR" id="PIRSR600823-5"/>
    </source>
</evidence>
<dbReference type="GO" id="GO:0006979">
    <property type="term" value="P:response to oxidative stress"/>
    <property type="evidence" value="ECO:0007669"/>
    <property type="project" value="UniProtKB-UniRule"/>
</dbReference>
<dbReference type="FunFam" id="1.10.420.10:FF:000007">
    <property type="entry name" value="Peroxidase"/>
    <property type="match status" value="1"/>
</dbReference>
<evidence type="ECO:0000313" key="23">
    <source>
        <dbReference type="Proteomes" id="UP001153076"/>
    </source>
</evidence>
<sequence length="319" mass="34529">MNNMISFLFLLLALPLSLALQVGFYSQSCPQAETIVQRVVQQRFNSDKSVTAALLRMHFHDCFVRGCDASILIDSTSNNQAEKAAGPNTSVREFALIDQMKTQLEAACPKTVSCADIIALATRDAVALARGPKYSVPTGRRDGKISRASEVNLPGPTFTVAQAQQSFSAQGLTINDMVVLLGGHTVGTAHCSFFQDRITNFQGTGAPDPTMDKALVTKLRGFCGSNPNVNPTAFLDQNTSFVVDNEFYNQIKNKRRGILQIDQELALDPLSSSIVSSLAANNAMFGQRFANAMIKMGNIKVLQGTAGEIRTNCRVVNKS</sequence>
<dbReference type="Gene3D" id="1.10.520.10">
    <property type="match status" value="1"/>
</dbReference>
<dbReference type="InterPro" id="IPR010255">
    <property type="entry name" value="Haem_peroxidase_sf"/>
</dbReference>
<evidence type="ECO:0000256" key="15">
    <source>
        <dbReference type="PIRSR" id="PIRSR600823-1"/>
    </source>
</evidence>
<evidence type="ECO:0000256" key="1">
    <source>
        <dbReference type="ARBA" id="ARBA00000189"/>
    </source>
</evidence>
<dbReference type="SUPFAM" id="SSF48113">
    <property type="entry name" value="Heme-dependent peroxidases"/>
    <property type="match status" value="1"/>
</dbReference>
<feature type="active site" description="Proton acceptor" evidence="15">
    <location>
        <position position="60"/>
    </location>
</feature>
<protein>
    <recommendedName>
        <fullName evidence="4 20">Peroxidase</fullName>
        <ecNumber evidence="4 20">1.11.1.7</ecNumber>
    </recommendedName>
</protein>
<feature type="site" description="Transition state stabilizer" evidence="18">
    <location>
        <position position="56"/>
    </location>
</feature>
<accession>A0A9Q1JGP9</accession>
<dbReference type="GO" id="GO:0046872">
    <property type="term" value="F:metal ion binding"/>
    <property type="evidence" value="ECO:0007669"/>
    <property type="project" value="UniProtKB-UniRule"/>
</dbReference>
<evidence type="ECO:0000256" key="16">
    <source>
        <dbReference type="PIRSR" id="PIRSR600823-2"/>
    </source>
</evidence>
<keyword evidence="7 20" id="KW-0349">Heme</keyword>
<dbReference type="PANTHER" id="PTHR31517">
    <property type="match status" value="1"/>
</dbReference>
<evidence type="ECO:0000256" key="18">
    <source>
        <dbReference type="PIRSR" id="PIRSR600823-4"/>
    </source>
</evidence>
<organism evidence="22 23">
    <name type="scientific">Carnegiea gigantea</name>
    <dbReference type="NCBI Taxonomy" id="171969"/>
    <lineage>
        <taxon>Eukaryota</taxon>
        <taxon>Viridiplantae</taxon>
        <taxon>Streptophyta</taxon>
        <taxon>Embryophyta</taxon>
        <taxon>Tracheophyta</taxon>
        <taxon>Spermatophyta</taxon>
        <taxon>Magnoliopsida</taxon>
        <taxon>eudicotyledons</taxon>
        <taxon>Gunneridae</taxon>
        <taxon>Pentapetalae</taxon>
        <taxon>Caryophyllales</taxon>
        <taxon>Cactineae</taxon>
        <taxon>Cactaceae</taxon>
        <taxon>Cactoideae</taxon>
        <taxon>Echinocereeae</taxon>
        <taxon>Carnegiea</taxon>
    </lineage>
</organism>
<reference evidence="22" key="1">
    <citation type="submission" date="2022-04" db="EMBL/GenBank/DDBJ databases">
        <title>Carnegiea gigantea Genome sequencing and assembly v2.</title>
        <authorList>
            <person name="Copetti D."/>
            <person name="Sanderson M.J."/>
            <person name="Burquez A."/>
            <person name="Wojciechowski M.F."/>
        </authorList>
    </citation>
    <scope>NUCLEOTIDE SEQUENCE</scope>
    <source>
        <strain evidence="22">SGP5-SGP5p</strain>
        <tissue evidence="22">Aerial part</tissue>
    </source>
</reference>
<evidence type="ECO:0000259" key="21">
    <source>
        <dbReference type="PROSITE" id="PS50873"/>
    </source>
</evidence>
<comment type="cofactor">
    <cofactor evidence="17 20">
        <name>Ca(2+)</name>
        <dbReference type="ChEBI" id="CHEBI:29108"/>
    </cofactor>
    <text evidence="17 20">Binds 2 calcium ions per subunit.</text>
</comment>
<keyword evidence="11 20" id="KW-0560">Oxidoreductase</keyword>
<evidence type="ECO:0000256" key="12">
    <source>
        <dbReference type="ARBA" id="ARBA00023004"/>
    </source>
</evidence>
<keyword evidence="13 19" id="KW-1015">Disulfide bond</keyword>
<evidence type="ECO:0000256" key="6">
    <source>
        <dbReference type="ARBA" id="ARBA00022559"/>
    </source>
</evidence>
<dbReference type="PRINTS" id="PR00461">
    <property type="entry name" value="PLPEROXIDASE"/>
</dbReference>
<dbReference type="AlphaFoldDB" id="A0A9Q1JGP9"/>
<evidence type="ECO:0000256" key="11">
    <source>
        <dbReference type="ARBA" id="ARBA00023002"/>
    </source>
</evidence>
<feature type="chain" id="PRO_5040535412" description="Peroxidase" evidence="20">
    <location>
        <begin position="20"/>
        <end position="319"/>
    </location>
</feature>
<dbReference type="InterPro" id="IPR019793">
    <property type="entry name" value="Peroxidases_heam-ligand_BS"/>
</dbReference>
<feature type="binding site" evidence="17">
    <location>
        <position position="236"/>
    </location>
    <ligand>
        <name>Ca(2+)</name>
        <dbReference type="ChEBI" id="CHEBI:29108"/>
        <label>2</label>
    </ligand>
</feature>
<dbReference type="PANTHER" id="PTHR31517:SF59">
    <property type="entry name" value="PEROXIDASE"/>
    <property type="match status" value="1"/>
</dbReference>
<keyword evidence="10 17" id="KW-0106">Calcium</keyword>
<feature type="binding site" evidence="17">
    <location>
        <position position="64"/>
    </location>
    <ligand>
        <name>Ca(2+)</name>
        <dbReference type="ChEBI" id="CHEBI:29108"/>
        <label>1</label>
    </ligand>
</feature>
<feature type="disulfide bond" evidence="19">
    <location>
        <begin position="191"/>
        <end position="223"/>
    </location>
</feature>
<feature type="binding site" evidence="17">
    <location>
        <position position="82"/>
    </location>
    <ligand>
        <name>Ca(2+)</name>
        <dbReference type="ChEBI" id="CHEBI:29108"/>
        <label>1</label>
    </ligand>
</feature>
<feature type="binding site" evidence="17">
    <location>
        <position position="61"/>
    </location>
    <ligand>
        <name>Ca(2+)</name>
        <dbReference type="ChEBI" id="CHEBI:29108"/>
        <label>1</label>
    </ligand>
</feature>